<evidence type="ECO:0000259" key="5">
    <source>
        <dbReference type="PROSITE" id="PS50931"/>
    </source>
</evidence>
<dbReference type="InterPro" id="IPR036390">
    <property type="entry name" value="WH_DNA-bd_sf"/>
</dbReference>
<reference evidence="6 7" key="1">
    <citation type="submission" date="2019-10" db="EMBL/GenBank/DDBJ databases">
        <title>A soil myxobacterium in the family Polyangiaceae.</title>
        <authorList>
            <person name="Li Y."/>
            <person name="Wang J."/>
        </authorList>
    </citation>
    <scope>NUCLEOTIDE SEQUENCE [LARGE SCALE GENOMIC DNA]</scope>
    <source>
        <strain evidence="6 7">DSM 14734</strain>
    </source>
</reference>
<evidence type="ECO:0000256" key="2">
    <source>
        <dbReference type="ARBA" id="ARBA00023015"/>
    </source>
</evidence>
<dbReference type="Gene3D" id="1.10.10.10">
    <property type="entry name" value="Winged helix-like DNA-binding domain superfamily/Winged helix DNA-binding domain"/>
    <property type="match status" value="1"/>
</dbReference>
<evidence type="ECO:0000256" key="1">
    <source>
        <dbReference type="ARBA" id="ARBA00009437"/>
    </source>
</evidence>
<dbReference type="Gene3D" id="3.40.190.290">
    <property type="match status" value="1"/>
</dbReference>
<dbReference type="InterPro" id="IPR058163">
    <property type="entry name" value="LysR-type_TF_proteobact-type"/>
</dbReference>
<evidence type="ECO:0000256" key="3">
    <source>
        <dbReference type="ARBA" id="ARBA00023125"/>
    </source>
</evidence>
<dbReference type="PANTHER" id="PTHR30537:SF3">
    <property type="entry name" value="TRANSCRIPTIONAL REGULATORY PROTEIN"/>
    <property type="match status" value="1"/>
</dbReference>
<comment type="caution">
    <text evidence="6">The sequence shown here is derived from an EMBL/GenBank/DDBJ whole genome shotgun (WGS) entry which is preliminary data.</text>
</comment>
<dbReference type="Pfam" id="PF00126">
    <property type="entry name" value="HTH_1"/>
    <property type="match status" value="1"/>
</dbReference>
<dbReference type="OrthoDB" id="5338251at2"/>
<dbReference type="Proteomes" id="UP000440224">
    <property type="component" value="Unassembled WGS sequence"/>
</dbReference>
<keyword evidence="3" id="KW-0238">DNA-binding</keyword>
<dbReference type="SUPFAM" id="SSF46785">
    <property type="entry name" value="Winged helix' DNA-binding domain"/>
    <property type="match status" value="1"/>
</dbReference>
<gene>
    <name evidence="6" type="ORF">GF068_39710</name>
</gene>
<dbReference type="GO" id="GO:0006351">
    <property type="term" value="P:DNA-templated transcription"/>
    <property type="evidence" value="ECO:0007669"/>
    <property type="project" value="TreeGrafter"/>
</dbReference>
<dbReference type="SUPFAM" id="SSF53850">
    <property type="entry name" value="Periplasmic binding protein-like II"/>
    <property type="match status" value="1"/>
</dbReference>
<feature type="domain" description="HTH lysR-type" evidence="5">
    <location>
        <begin position="1"/>
        <end position="58"/>
    </location>
</feature>
<dbReference type="RefSeq" id="WP_153824762.1">
    <property type="nucleotide sequence ID" value="NZ_WJIE01000023.1"/>
</dbReference>
<name>A0A6N7Q6S1_9BACT</name>
<dbReference type="PROSITE" id="PS50931">
    <property type="entry name" value="HTH_LYSR"/>
    <property type="match status" value="1"/>
</dbReference>
<protein>
    <submittedName>
        <fullName evidence="6">LysR family transcriptional regulator</fullName>
    </submittedName>
</protein>
<dbReference type="PANTHER" id="PTHR30537">
    <property type="entry name" value="HTH-TYPE TRANSCRIPTIONAL REGULATOR"/>
    <property type="match status" value="1"/>
</dbReference>
<dbReference type="Pfam" id="PF03466">
    <property type="entry name" value="LysR_substrate"/>
    <property type="match status" value="1"/>
</dbReference>
<dbReference type="EMBL" id="WJIE01000023">
    <property type="protein sequence ID" value="MRG97994.1"/>
    <property type="molecule type" value="Genomic_DNA"/>
</dbReference>
<proteinExistence type="inferred from homology"/>
<dbReference type="AlphaFoldDB" id="A0A6N7Q6S1"/>
<sequence length="315" mass="34803">MDWDDVRHFLALARSGSIRAAGASLGVSHSTVARRVDGLEARLAARLFDRSRDGYTLTEAGLQMLASAERIEHEMAALERGLVGQDERLCGEVALTCCDNYLADVLLRELTRFCRAYPEVELSFTVDSRPFDLSKREADVAIRALSRGAQPPEHLIGIKLAPVTIASYVATVHAERLAPELDGTEPRWISFDDRKMQEVLIADSSYPHVPAWGAFSTFELVVRAACEGLGLVMLPTYVGDREPALRRLARPDLRHMADLWLLSHPDLRDNARFRATRACIADAMRRHAGLFTGEGWCTDAPGRPEIASDGPARPS</sequence>
<comment type="similarity">
    <text evidence="1">Belongs to the LysR transcriptional regulatory family.</text>
</comment>
<dbReference type="GO" id="GO:0043565">
    <property type="term" value="F:sequence-specific DNA binding"/>
    <property type="evidence" value="ECO:0007669"/>
    <property type="project" value="TreeGrafter"/>
</dbReference>
<dbReference type="InterPro" id="IPR036388">
    <property type="entry name" value="WH-like_DNA-bd_sf"/>
</dbReference>
<accession>A0A6N7Q6S1</accession>
<keyword evidence="2" id="KW-0805">Transcription regulation</keyword>
<dbReference type="InterPro" id="IPR005119">
    <property type="entry name" value="LysR_subst-bd"/>
</dbReference>
<dbReference type="GO" id="GO:0003700">
    <property type="term" value="F:DNA-binding transcription factor activity"/>
    <property type="evidence" value="ECO:0007669"/>
    <property type="project" value="InterPro"/>
</dbReference>
<keyword evidence="7" id="KW-1185">Reference proteome</keyword>
<dbReference type="InterPro" id="IPR000847">
    <property type="entry name" value="LysR_HTH_N"/>
</dbReference>
<keyword evidence="4" id="KW-0804">Transcription</keyword>
<evidence type="ECO:0000313" key="7">
    <source>
        <dbReference type="Proteomes" id="UP000440224"/>
    </source>
</evidence>
<evidence type="ECO:0000313" key="6">
    <source>
        <dbReference type="EMBL" id="MRG97994.1"/>
    </source>
</evidence>
<evidence type="ECO:0000256" key="4">
    <source>
        <dbReference type="ARBA" id="ARBA00023163"/>
    </source>
</evidence>
<organism evidence="6 7">
    <name type="scientific">Polyangium spumosum</name>
    <dbReference type="NCBI Taxonomy" id="889282"/>
    <lineage>
        <taxon>Bacteria</taxon>
        <taxon>Pseudomonadati</taxon>
        <taxon>Myxococcota</taxon>
        <taxon>Polyangia</taxon>
        <taxon>Polyangiales</taxon>
        <taxon>Polyangiaceae</taxon>
        <taxon>Polyangium</taxon>
    </lineage>
</organism>